<dbReference type="PANTHER" id="PTHR43211">
    <property type="entry name" value="FUMARYLACETOACETATE HYDROLASE"/>
    <property type="match status" value="1"/>
</dbReference>
<dbReference type="Gene3D" id="3.90.850.10">
    <property type="entry name" value="Fumarylacetoacetase-like, C-terminal domain"/>
    <property type="match status" value="1"/>
</dbReference>
<comment type="caution">
    <text evidence="2">The sequence shown here is derived from an EMBL/GenBank/DDBJ whole genome shotgun (WGS) entry which is preliminary data.</text>
</comment>
<dbReference type="AlphaFoldDB" id="A0A7V5U1J7"/>
<dbReference type="PANTHER" id="PTHR43211:SF1">
    <property type="entry name" value="BLL6422 PROTEIN"/>
    <property type="match status" value="1"/>
</dbReference>
<protein>
    <submittedName>
        <fullName evidence="2">Fumarylacetoacetate hydrolase family protein</fullName>
    </submittedName>
</protein>
<keyword evidence="2" id="KW-0378">Hydrolase</keyword>
<reference evidence="2" key="1">
    <citation type="journal article" date="2020" name="mSystems">
        <title>Genome- and Community-Level Interaction Insights into Carbon Utilization and Element Cycling Functions of Hydrothermarchaeota in Hydrothermal Sediment.</title>
        <authorList>
            <person name="Zhou Z."/>
            <person name="Liu Y."/>
            <person name="Xu W."/>
            <person name="Pan J."/>
            <person name="Luo Z.H."/>
            <person name="Li M."/>
        </authorList>
    </citation>
    <scope>NUCLEOTIDE SEQUENCE [LARGE SCALE GENOMIC DNA]</scope>
    <source>
        <strain evidence="2">HyVt-538</strain>
    </source>
</reference>
<name>A0A7V5U1J7_9PROT</name>
<proteinExistence type="predicted"/>
<dbReference type="SUPFAM" id="SSF56529">
    <property type="entry name" value="FAH"/>
    <property type="match status" value="1"/>
</dbReference>
<feature type="domain" description="Fumarylacetoacetase-like C-terminal" evidence="1">
    <location>
        <begin position="86"/>
        <end position="294"/>
    </location>
</feature>
<dbReference type="InterPro" id="IPR036663">
    <property type="entry name" value="Fumarylacetoacetase_C_sf"/>
</dbReference>
<dbReference type="GO" id="GO:0016787">
    <property type="term" value="F:hydrolase activity"/>
    <property type="evidence" value="ECO:0007669"/>
    <property type="project" value="UniProtKB-KW"/>
</dbReference>
<evidence type="ECO:0000313" key="2">
    <source>
        <dbReference type="EMBL" id="HHI89040.1"/>
    </source>
</evidence>
<sequence length="295" mass="32773">MMRFRKQEKNGSYRLQYEGESGWQDVGTGSEEERIFLTATGQSAIDGTDPKPFAPKSYRDFMLSETHYINAAKTYAKTNRPTAWRIAQIYEKLTGKVHPKLKPAPLWYREPIYYMGGHLNFFGHNETIVWPDYSRVMDYELELGFVLAKPLFNADPDAAEAAIGGFVVFNDFSARDVQMPEMQSGFGPQKSKHFANAISSVFVTADEILPKFDTLTGHISINGQEVASARPEGLRFTLGQALAHVSRGEHLYPGEFFATGTWPGGCGLENGHMLSRGDKITLSIDGVGSLTNTIA</sequence>
<evidence type="ECO:0000259" key="1">
    <source>
        <dbReference type="Pfam" id="PF01557"/>
    </source>
</evidence>
<dbReference type="Proteomes" id="UP000885806">
    <property type="component" value="Unassembled WGS sequence"/>
</dbReference>
<dbReference type="InterPro" id="IPR011234">
    <property type="entry name" value="Fumarylacetoacetase-like_C"/>
</dbReference>
<gene>
    <name evidence="2" type="ORF">ENK01_03720</name>
</gene>
<accession>A0A7V5U1J7</accession>
<organism evidence="2">
    <name type="scientific">Hellea balneolensis</name>
    <dbReference type="NCBI Taxonomy" id="287478"/>
    <lineage>
        <taxon>Bacteria</taxon>
        <taxon>Pseudomonadati</taxon>
        <taxon>Pseudomonadota</taxon>
        <taxon>Alphaproteobacteria</taxon>
        <taxon>Maricaulales</taxon>
        <taxon>Robiginitomaculaceae</taxon>
        <taxon>Hellea</taxon>
    </lineage>
</organism>
<dbReference type="EMBL" id="DROP01000250">
    <property type="protein sequence ID" value="HHI89040.1"/>
    <property type="molecule type" value="Genomic_DNA"/>
</dbReference>
<dbReference type="Pfam" id="PF01557">
    <property type="entry name" value="FAA_hydrolase"/>
    <property type="match status" value="1"/>
</dbReference>